<feature type="transmembrane region" description="Helical" evidence="7">
    <location>
        <begin position="201"/>
        <end position="223"/>
    </location>
</feature>
<dbReference type="GO" id="GO:0005886">
    <property type="term" value="C:plasma membrane"/>
    <property type="evidence" value="ECO:0007669"/>
    <property type="project" value="UniProtKB-SubCell"/>
</dbReference>
<gene>
    <name evidence="9" type="ORF">CHR60_04675</name>
</gene>
<dbReference type="AlphaFoldDB" id="A0A2A7B7M3"/>
<evidence type="ECO:0000256" key="1">
    <source>
        <dbReference type="ARBA" id="ARBA00004651"/>
    </source>
</evidence>
<feature type="transmembrane region" description="Helical" evidence="7">
    <location>
        <begin position="176"/>
        <end position="195"/>
    </location>
</feature>
<dbReference type="InterPro" id="IPR050539">
    <property type="entry name" value="ThrE_Dicarb/AminoAcid_Exp"/>
</dbReference>
<dbReference type="PANTHER" id="PTHR34390:SF2">
    <property type="entry name" value="SUCCINATE TRANSPORTER SUBUNIT YJJP-RELATED"/>
    <property type="match status" value="1"/>
</dbReference>
<dbReference type="RefSeq" id="WP_097791945.1">
    <property type="nucleotide sequence ID" value="NZ_NOUV01000010.1"/>
</dbReference>
<comment type="subcellular location">
    <subcellularLocation>
        <location evidence="1">Cell membrane</location>
        <topology evidence="1">Multi-pass membrane protein</topology>
    </subcellularLocation>
</comment>
<comment type="similarity">
    <text evidence="6">Belongs to the ThrE exporter (TC 2.A.79) family.</text>
</comment>
<protein>
    <recommendedName>
        <fullName evidence="8">Threonine/serine exporter-like N-terminal domain-containing protein</fullName>
    </recommendedName>
</protein>
<dbReference type="Proteomes" id="UP000220904">
    <property type="component" value="Unassembled WGS sequence"/>
</dbReference>
<evidence type="ECO:0000313" key="9">
    <source>
        <dbReference type="EMBL" id="PDX87366.1"/>
    </source>
</evidence>
<evidence type="ECO:0000256" key="7">
    <source>
        <dbReference type="SAM" id="Phobius"/>
    </source>
</evidence>
<evidence type="ECO:0000256" key="6">
    <source>
        <dbReference type="ARBA" id="ARBA00034125"/>
    </source>
</evidence>
<dbReference type="GO" id="GO:0015744">
    <property type="term" value="P:succinate transport"/>
    <property type="evidence" value="ECO:0007669"/>
    <property type="project" value="TreeGrafter"/>
</dbReference>
<dbReference type="OrthoDB" id="9813917at2"/>
<comment type="caution">
    <text evidence="9">The sequence shown here is derived from an EMBL/GenBank/DDBJ whole genome shotgun (WGS) entry which is preliminary data.</text>
</comment>
<sequence>MNGRELYPDAEQRRRIMDFIMAAGQTLLENGAEVFRVEQTMEIMARSFHLREFHVYVLTNGIFASAGTAEISEVRNVPTRTTHLGRVAAVNQLSRQIAEGSVTTIDEAESRLVQAQSIPFPKGRVQLLAGLSGAFCFALIFGGTLQAALVAAVAGCAANAYLLFCGRHPIGGGFRTISTASLITILCILGCHLLHTEASHAIIGTLMILTPGIAFTMGIRDFVQGDYLSGTIRMIDALLIAASIAIGTGLVLGAYAAWTGVVAA</sequence>
<feature type="transmembrane region" description="Helical" evidence="7">
    <location>
        <begin position="125"/>
        <end position="141"/>
    </location>
</feature>
<keyword evidence="3 7" id="KW-0812">Transmembrane</keyword>
<keyword evidence="2" id="KW-1003">Cell membrane</keyword>
<keyword evidence="5 7" id="KW-0472">Membrane</keyword>
<proteinExistence type="inferred from homology"/>
<keyword evidence="4 7" id="KW-1133">Transmembrane helix</keyword>
<evidence type="ECO:0000256" key="5">
    <source>
        <dbReference type="ARBA" id="ARBA00023136"/>
    </source>
</evidence>
<feature type="domain" description="Threonine/serine exporter-like N-terminal" evidence="8">
    <location>
        <begin position="18"/>
        <end position="252"/>
    </location>
</feature>
<dbReference type="GO" id="GO:0022857">
    <property type="term" value="F:transmembrane transporter activity"/>
    <property type="evidence" value="ECO:0007669"/>
    <property type="project" value="InterPro"/>
</dbReference>
<dbReference type="InterPro" id="IPR010619">
    <property type="entry name" value="ThrE-like_N"/>
</dbReference>
<evidence type="ECO:0000259" key="8">
    <source>
        <dbReference type="Pfam" id="PF06738"/>
    </source>
</evidence>
<reference evidence="9 10" key="1">
    <citation type="journal article" date="2017" name="Front. Microbiol.">
        <title>New Insights into the Diversity of the Genus Faecalibacterium.</title>
        <authorList>
            <person name="Benevides L."/>
            <person name="Burman S."/>
            <person name="Martin R."/>
            <person name="Robert V."/>
            <person name="Thomas M."/>
            <person name="Miquel S."/>
            <person name="Chain F."/>
            <person name="Sokol H."/>
            <person name="Bermudez-Humaran L.G."/>
            <person name="Morrison M."/>
            <person name="Langella P."/>
            <person name="Azevedo V.A."/>
            <person name="Chatel J.M."/>
            <person name="Soares S."/>
        </authorList>
    </citation>
    <scope>NUCLEOTIDE SEQUENCE [LARGE SCALE GENOMIC DNA]</scope>
    <source>
        <strain evidence="9 10">AHMP21</strain>
    </source>
</reference>
<evidence type="ECO:0000256" key="4">
    <source>
        <dbReference type="ARBA" id="ARBA00022989"/>
    </source>
</evidence>
<dbReference type="PANTHER" id="PTHR34390">
    <property type="entry name" value="UPF0442 PROTEIN YJJB-RELATED"/>
    <property type="match status" value="1"/>
</dbReference>
<evidence type="ECO:0000256" key="3">
    <source>
        <dbReference type="ARBA" id="ARBA00022692"/>
    </source>
</evidence>
<name>A0A2A7B7M3_9FIRM</name>
<evidence type="ECO:0000256" key="2">
    <source>
        <dbReference type="ARBA" id="ARBA00022475"/>
    </source>
</evidence>
<evidence type="ECO:0000313" key="10">
    <source>
        <dbReference type="Proteomes" id="UP000220904"/>
    </source>
</evidence>
<dbReference type="Pfam" id="PF06738">
    <property type="entry name" value="ThrE"/>
    <property type="match status" value="1"/>
</dbReference>
<organism evidence="9 10">
    <name type="scientific">Faecalibacterium prausnitzii</name>
    <dbReference type="NCBI Taxonomy" id="853"/>
    <lineage>
        <taxon>Bacteria</taxon>
        <taxon>Bacillati</taxon>
        <taxon>Bacillota</taxon>
        <taxon>Clostridia</taxon>
        <taxon>Eubacteriales</taxon>
        <taxon>Oscillospiraceae</taxon>
        <taxon>Faecalibacterium</taxon>
    </lineage>
</organism>
<accession>A0A2A7B7M3</accession>
<feature type="transmembrane region" description="Helical" evidence="7">
    <location>
        <begin position="235"/>
        <end position="258"/>
    </location>
</feature>
<dbReference type="EMBL" id="NOUV01000010">
    <property type="protein sequence ID" value="PDX87366.1"/>
    <property type="molecule type" value="Genomic_DNA"/>
</dbReference>